<gene>
    <name evidence="2" type="ORF">AVEN_102293_1</name>
</gene>
<accession>A0A4Y2IFR7</accession>
<keyword evidence="1" id="KW-0812">Transmembrane</keyword>
<proteinExistence type="predicted"/>
<keyword evidence="3" id="KW-1185">Reference proteome</keyword>
<reference evidence="2 3" key="1">
    <citation type="journal article" date="2019" name="Sci. Rep.">
        <title>Orb-weaving spider Araneus ventricosus genome elucidates the spidroin gene catalogue.</title>
        <authorList>
            <person name="Kono N."/>
            <person name="Nakamura H."/>
            <person name="Ohtoshi R."/>
            <person name="Moran D.A.P."/>
            <person name="Shinohara A."/>
            <person name="Yoshida Y."/>
            <person name="Fujiwara M."/>
            <person name="Mori M."/>
            <person name="Tomita M."/>
            <person name="Arakawa K."/>
        </authorList>
    </citation>
    <scope>NUCLEOTIDE SEQUENCE [LARGE SCALE GENOMIC DNA]</scope>
</reference>
<dbReference type="EMBL" id="BGPR01002627">
    <property type="protein sequence ID" value="GBM76508.1"/>
    <property type="molecule type" value="Genomic_DNA"/>
</dbReference>
<evidence type="ECO:0000256" key="1">
    <source>
        <dbReference type="SAM" id="Phobius"/>
    </source>
</evidence>
<organism evidence="2 3">
    <name type="scientific">Araneus ventricosus</name>
    <name type="common">Orbweaver spider</name>
    <name type="synonym">Epeira ventricosa</name>
    <dbReference type="NCBI Taxonomy" id="182803"/>
    <lineage>
        <taxon>Eukaryota</taxon>
        <taxon>Metazoa</taxon>
        <taxon>Ecdysozoa</taxon>
        <taxon>Arthropoda</taxon>
        <taxon>Chelicerata</taxon>
        <taxon>Arachnida</taxon>
        <taxon>Araneae</taxon>
        <taxon>Araneomorphae</taxon>
        <taxon>Entelegynae</taxon>
        <taxon>Araneoidea</taxon>
        <taxon>Araneidae</taxon>
        <taxon>Araneus</taxon>
    </lineage>
</organism>
<evidence type="ECO:0000313" key="3">
    <source>
        <dbReference type="Proteomes" id="UP000499080"/>
    </source>
</evidence>
<keyword evidence="1" id="KW-1133">Transmembrane helix</keyword>
<evidence type="ECO:0000313" key="2">
    <source>
        <dbReference type="EMBL" id="GBM76508.1"/>
    </source>
</evidence>
<protein>
    <submittedName>
        <fullName evidence="2">Uncharacterized protein</fullName>
    </submittedName>
</protein>
<comment type="caution">
    <text evidence="2">The sequence shown here is derived from an EMBL/GenBank/DDBJ whole genome shotgun (WGS) entry which is preliminary data.</text>
</comment>
<keyword evidence="1" id="KW-0472">Membrane</keyword>
<feature type="transmembrane region" description="Helical" evidence="1">
    <location>
        <begin position="6"/>
        <end position="24"/>
    </location>
</feature>
<name>A0A4Y2IFR7_ARAVE</name>
<dbReference type="Proteomes" id="UP000499080">
    <property type="component" value="Unassembled WGS sequence"/>
</dbReference>
<sequence>MRCPIGHVIVTLCRIAIVVVLIVLKCRSCEWINSCSSTVSLFPHDIVSMVENRDLDNSEEREEGGISRQILYHTQMLLTRLNWSYAT</sequence>
<dbReference type="AlphaFoldDB" id="A0A4Y2IFR7"/>